<feature type="region of interest" description="Disordered" evidence="5">
    <location>
        <begin position="25"/>
        <end position="57"/>
    </location>
</feature>
<dbReference type="InterPro" id="IPR050430">
    <property type="entry name" value="Peptidase_S1"/>
</dbReference>
<feature type="signal peptide" evidence="6">
    <location>
        <begin position="1"/>
        <end position="21"/>
    </location>
</feature>
<dbReference type="PROSITE" id="PS50240">
    <property type="entry name" value="TRYPSIN_DOM"/>
    <property type="match status" value="1"/>
</dbReference>
<dbReference type="AlphaFoldDB" id="A0AAU9UM37"/>
<evidence type="ECO:0000313" key="9">
    <source>
        <dbReference type="Proteomes" id="UP001153954"/>
    </source>
</evidence>
<keyword evidence="4" id="KW-1015">Disulfide bond</keyword>
<dbReference type="PANTHER" id="PTHR24276:SF98">
    <property type="entry name" value="FI18310P1-RELATED"/>
    <property type="match status" value="1"/>
</dbReference>
<evidence type="ECO:0000256" key="5">
    <source>
        <dbReference type="SAM" id="MobiDB-lite"/>
    </source>
</evidence>
<keyword evidence="1" id="KW-0645">Protease</keyword>
<sequence length="329" mass="37465">MIVDLFRTTLAIMIFYVIVKGENNEDKSGEDDDQKTNSLESESFEVYNSSSREKPERLADVNSHIQDNDNGNSTTEGYICKDTELNTQKQVGIRNFKTNYPYSVSIQKKGSHYASGALVDKRWILTVAREFYNIRESIKLYRARLGSVNCKKGGELVPLKWIEIHPSYVYKQPSFDLAMLRIAKVLEFSEFIKPIRLSNVKGRVVNAKFLSTYWPRLIINGNVLPENANERLKPNSLRVSTQKLIPWDKCYKLSQIHNFSLDVSSICLEPIISHHSPCMPDTGAPIVADDGLWGITSGWTSPECLTHPSPTIFTRISLTRIRSWLDSLL</sequence>
<gene>
    <name evidence="8" type="ORF">EEDITHA_LOCUS13067</name>
</gene>
<comment type="caution">
    <text evidence="8">The sequence shown here is derived from an EMBL/GenBank/DDBJ whole genome shotgun (WGS) entry which is preliminary data.</text>
</comment>
<dbReference type="Gene3D" id="2.40.10.10">
    <property type="entry name" value="Trypsin-like serine proteases"/>
    <property type="match status" value="2"/>
</dbReference>
<keyword evidence="2" id="KW-0378">Hydrolase</keyword>
<dbReference type="GO" id="GO:0004252">
    <property type="term" value="F:serine-type endopeptidase activity"/>
    <property type="evidence" value="ECO:0007669"/>
    <property type="project" value="InterPro"/>
</dbReference>
<dbReference type="InterPro" id="IPR001254">
    <property type="entry name" value="Trypsin_dom"/>
</dbReference>
<dbReference type="Proteomes" id="UP001153954">
    <property type="component" value="Unassembled WGS sequence"/>
</dbReference>
<dbReference type="InterPro" id="IPR009003">
    <property type="entry name" value="Peptidase_S1_PA"/>
</dbReference>
<feature type="domain" description="Peptidase S1" evidence="7">
    <location>
        <begin position="90"/>
        <end position="329"/>
    </location>
</feature>
<accession>A0AAU9UM37</accession>
<keyword evidence="6" id="KW-0732">Signal</keyword>
<protein>
    <recommendedName>
        <fullName evidence="7">Peptidase S1 domain-containing protein</fullName>
    </recommendedName>
</protein>
<evidence type="ECO:0000256" key="4">
    <source>
        <dbReference type="ARBA" id="ARBA00023157"/>
    </source>
</evidence>
<evidence type="ECO:0000256" key="6">
    <source>
        <dbReference type="SAM" id="SignalP"/>
    </source>
</evidence>
<dbReference type="SMART" id="SM00020">
    <property type="entry name" value="Tryp_SPc"/>
    <property type="match status" value="1"/>
</dbReference>
<dbReference type="SUPFAM" id="SSF50494">
    <property type="entry name" value="Trypsin-like serine proteases"/>
    <property type="match status" value="1"/>
</dbReference>
<evidence type="ECO:0000313" key="8">
    <source>
        <dbReference type="EMBL" id="CAH2097895.1"/>
    </source>
</evidence>
<feature type="chain" id="PRO_5043605877" description="Peptidase S1 domain-containing protein" evidence="6">
    <location>
        <begin position="22"/>
        <end position="329"/>
    </location>
</feature>
<feature type="compositionally biased region" description="Polar residues" evidence="5">
    <location>
        <begin position="36"/>
        <end position="50"/>
    </location>
</feature>
<keyword evidence="3" id="KW-0720">Serine protease</keyword>
<keyword evidence="9" id="KW-1185">Reference proteome</keyword>
<dbReference type="Pfam" id="PF00089">
    <property type="entry name" value="Trypsin"/>
    <property type="match status" value="1"/>
</dbReference>
<evidence type="ECO:0000256" key="2">
    <source>
        <dbReference type="ARBA" id="ARBA00022801"/>
    </source>
</evidence>
<dbReference type="EMBL" id="CAKOGL010000018">
    <property type="protein sequence ID" value="CAH2097895.1"/>
    <property type="molecule type" value="Genomic_DNA"/>
</dbReference>
<organism evidence="8 9">
    <name type="scientific">Euphydryas editha</name>
    <name type="common">Edith's checkerspot</name>
    <dbReference type="NCBI Taxonomy" id="104508"/>
    <lineage>
        <taxon>Eukaryota</taxon>
        <taxon>Metazoa</taxon>
        <taxon>Ecdysozoa</taxon>
        <taxon>Arthropoda</taxon>
        <taxon>Hexapoda</taxon>
        <taxon>Insecta</taxon>
        <taxon>Pterygota</taxon>
        <taxon>Neoptera</taxon>
        <taxon>Endopterygota</taxon>
        <taxon>Lepidoptera</taxon>
        <taxon>Glossata</taxon>
        <taxon>Ditrysia</taxon>
        <taxon>Papilionoidea</taxon>
        <taxon>Nymphalidae</taxon>
        <taxon>Nymphalinae</taxon>
        <taxon>Euphydryas</taxon>
    </lineage>
</organism>
<evidence type="ECO:0000256" key="1">
    <source>
        <dbReference type="ARBA" id="ARBA00022670"/>
    </source>
</evidence>
<proteinExistence type="predicted"/>
<dbReference type="PANTHER" id="PTHR24276">
    <property type="entry name" value="POLYSERASE-RELATED"/>
    <property type="match status" value="1"/>
</dbReference>
<evidence type="ECO:0000256" key="3">
    <source>
        <dbReference type="ARBA" id="ARBA00022825"/>
    </source>
</evidence>
<reference evidence="8" key="1">
    <citation type="submission" date="2022-03" db="EMBL/GenBank/DDBJ databases">
        <authorList>
            <person name="Tunstrom K."/>
        </authorList>
    </citation>
    <scope>NUCLEOTIDE SEQUENCE</scope>
</reference>
<dbReference type="GO" id="GO:0006508">
    <property type="term" value="P:proteolysis"/>
    <property type="evidence" value="ECO:0007669"/>
    <property type="project" value="UniProtKB-KW"/>
</dbReference>
<evidence type="ECO:0000259" key="7">
    <source>
        <dbReference type="PROSITE" id="PS50240"/>
    </source>
</evidence>
<dbReference type="InterPro" id="IPR043504">
    <property type="entry name" value="Peptidase_S1_PA_chymotrypsin"/>
</dbReference>
<name>A0AAU9UM37_EUPED</name>